<dbReference type="Proteomes" id="UP000436483">
    <property type="component" value="Unassembled WGS sequence"/>
</dbReference>
<keyword evidence="2" id="KW-1185">Reference proteome</keyword>
<dbReference type="EMBL" id="WURB01000030">
    <property type="protein sequence ID" value="MXQ14272.1"/>
    <property type="molecule type" value="Genomic_DNA"/>
</dbReference>
<accession>A0A7X3MW17</accession>
<organism evidence="1 2">
    <name type="scientific">Microvirga makkahensis</name>
    <dbReference type="NCBI Taxonomy" id="1128670"/>
    <lineage>
        <taxon>Bacteria</taxon>
        <taxon>Pseudomonadati</taxon>
        <taxon>Pseudomonadota</taxon>
        <taxon>Alphaproteobacteria</taxon>
        <taxon>Hyphomicrobiales</taxon>
        <taxon>Methylobacteriaceae</taxon>
        <taxon>Microvirga</taxon>
    </lineage>
</organism>
<dbReference type="RefSeq" id="WP_160888002.1">
    <property type="nucleotide sequence ID" value="NZ_WURB01000030.1"/>
</dbReference>
<sequence>MTENRIGVVVYDRESRPDAVLRQVAQHLKSLNLRVGGLLQEGLSGDAVGCGTLLLEDIGTGRRIQAFEMRGSGTRGCRLNSSSLAEAGGWLRAAIEGKPDILFVNRFGRQEAAGRGLRDEIAAAIATGLPVVIAVGKDLMPEWHAFAGPEFVRLPVDPERIATWCLAHAERVFSASEDVSS</sequence>
<reference evidence="1 2" key="2">
    <citation type="submission" date="2020-01" db="EMBL/GenBank/DDBJ databases">
        <title>Microvirga sp. nov., an arsenate reduction bacterium isolated from Tibet hotspring sediments.</title>
        <authorList>
            <person name="Xian W.-D."/>
            <person name="Li W.-J."/>
        </authorList>
    </citation>
    <scope>NUCLEOTIDE SEQUENCE [LARGE SCALE GENOMIC DNA]</scope>
    <source>
        <strain evidence="1 2">KCTC 23863</strain>
    </source>
</reference>
<evidence type="ECO:0000313" key="2">
    <source>
        <dbReference type="Proteomes" id="UP000436483"/>
    </source>
</evidence>
<reference evidence="1 2" key="1">
    <citation type="submission" date="2019-12" db="EMBL/GenBank/DDBJ databases">
        <authorList>
            <person name="Yuan C.-G."/>
        </authorList>
    </citation>
    <scope>NUCLEOTIDE SEQUENCE [LARGE SCALE GENOMIC DNA]</scope>
    <source>
        <strain evidence="1 2">KCTC 23863</strain>
    </source>
</reference>
<protein>
    <submittedName>
        <fullName evidence="1">DUF2478 domain-containing protein</fullName>
    </submittedName>
</protein>
<dbReference type="Pfam" id="PF10649">
    <property type="entry name" value="DUF2478"/>
    <property type="match status" value="1"/>
</dbReference>
<dbReference type="InterPro" id="IPR018912">
    <property type="entry name" value="DUF2478"/>
</dbReference>
<dbReference type="OrthoDB" id="5918880at2"/>
<gene>
    <name evidence="1" type="ORF">GR328_23015</name>
</gene>
<comment type="caution">
    <text evidence="1">The sequence shown here is derived from an EMBL/GenBank/DDBJ whole genome shotgun (WGS) entry which is preliminary data.</text>
</comment>
<dbReference type="AlphaFoldDB" id="A0A7X3MW17"/>
<evidence type="ECO:0000313" key="1">
    <source>
        <dbReference type="EMBL" id="MXQ14272.1"/>
    </source>
</evidence>
<proteinExistence type="predicted"/>
<name>A0A7X3MW17_9HYPH</name>